<dbReference type="AlphaFoldDB" id="A0A382GKU1"/>
<feature type="region of interest" description="Disordered" evidence="1">
    <location>
        <begin position="1"/>
        <end position="20"/>
    </location>
</feature>
<gene>
    <name evidence="2" type="ORF">METZ01_LOCUS227645</name>
</gene>
<protein>
    <submittedName>
        <fullName evidence="2">Uncharacterized protein</fullName>
    </submittedName>
</protein>
<sequence>MPNANHQLPMEPQNKKSETENWKPVSIVTIYLSLKCG</sequence>
<organism evidence="2">
    <name type="scientific">marine metagenome</name>
    <dbReference type="NCBI Taxonomy" id="408172"/>
    <lineage>
        <taxon>unclassified sequences</taxon>
        <taxon>metagenomes</taxon>
        <taxon>ecological metagenomes</taxon>
    </lineage>
</organism>
<evidence type="ECO:0000313" key="2">
    <source>
        <dbReference type="EMBL" id="SVB74791.1"/>
    </source>
</evidence>
<name>A0A382GKU1_9ZZZZ</name>
<reference evidence="2" key="1">
    <citation type="submission" date="2018-05" db="EMBL/GenBank/DDBJ databases">
        <authorList>
            <person name="Lanie J.A."/>
            <person name="Ng W.-L."/>
            <person name="Kazmierczak K.M."/>
            <person name="Andrzejewski T.M."/>
            <person name="Davidsen T.M."/>
            <person name="Wayne K.J."/>
            <person name="Tettelin H."/>
            <person name="Glass J.I."/>
            <person name="Rusch D."/>
            <person name="Podicherti R."/>
            <person name="Tsui H.-C.T."/>
            <person name="Winkler M.E."/>
        </authorList>
    </citation>
    <scope>NUCLEOTIDE SEQUENCE</scope>
</reference>
<dbReference type="EMBL" id="UINC01055657">
    <property type="protein sequence ID" value="SVB74791.1"/>
    <property type="molecule type" value="Genomic_DNA"/>
</dbReference>
<proteinExistence type="predicted"/>
<evidence type="ECO:0000256" key="1">
    <source>
        <dbReference type="SAM" id="MobiDB-lite"/>
    </source>
</evidence>
<accession>A0A382GKU1</accession>